<keyword evidence="5" id="KW-1185">Reference proteome</keyword>
<dbReference type="GO" id="GO:0003824">
    <property type="term" value="F:catalytic activity"/>
    <property type="evidence" value="ECO:0007669"/>
    <property type="project" value="InterPro"/>
</dbReference>
<dbReference type="InterPro" id="IPR036663">
    <property type="entry name" value="Fumarylacetoacetase_C_sf"/>
</dbReference>
<comment type="similarity">
    <text evidence="1">Belongs to the FAH family.</text>
</comment>
<dbReference type="Proteomes" id="UP001150942">
    <property type="component" value="Unassembled WGS sequence"/>
</dbReference>
<evidence type="ECO:0000256" key="2">
    <source>
        <dbReference type="ARBA" id="ARBA00022723"/>
    </source>
</evidence>
<reference evidence="4" key="1">
    <citation type="submission" date="2022-11" db="EMBL/GenBank/DDBJ databases">
        <authorList>
            <person name="Petersen C."/>
        </authorList>
    </citation>
    <scope>NUCLEOTIDE SEQUENCE</scope>
    <source>
        <strain evidence="4">IBT 20477</strain>
    </source>
</reference>
<accession>A0A9W9IXQ5</accession>
<evidence type="ECO:0000259" key="3">
    <source>
        <dbReference type="Pfam" id="PF01557"/>
    </source>
</evidence>
<keyword evidence="2" id="KW-0479">Metal-binding</keyword>
<evidence type="ECO:0000313" key="5">
    <source>
        <dbReference type="Proteomes" id="UP001150942"/>
    </source>
</evidence>
<comment type="caution">
    <text evidence="4">The sequence shown here is derived from an EMBL/GenBank/DDBJ whole genome shotgun (WGS) entry which is preliminary data.</text>
</comment>
<evidence type="ECO:0000313" key="4">
    <source>
        <dbReference type="EMBL" id="KAJ5187003.1"/>
    </source>
</evidence>
<proteinExistence type="inferred from homology"/>
<gene>
    <name evidence="4" type="ORF">N7449_009997</name>
</gene>
<dbReference type="SUPFAM" id="SSF56529">
    <property type="entry name" value="FAH"/>
    <property type="match status" value="1"/>
</dbReference>
<dbReference type="OrthoDB" id="411064at2759"/>
<dbReference type="InterPro" id="IPR011234">
    <property type="entry name" value="Fumarylacetoacetase-like_C"/>
</dbReference>
<dbReference type="Pfam" id="PF01557">
    <property type="entry name" value="FAA_hydrolase"/>
    <property type="match status" value="1"/>
</dbReference>
<sequence>MAMWCKIQTPGTTLEKGTIIMTGTGPGIGAMRNPKVVLNDGDDIRVEIDKIGTLINKIHYE</sequence>
<dbReference type="GO" id="GO:0046872">
    <property type="term" value="F:metal ion binding"/>
    <property type="evidence" value="ECO:0007669"/>
    <property type="project" value="UniProtKB-KW"/>
</dbReference>
<feature type="domain" description="Fumarylacetoacetase-like C-terminal" evidence="3">
    <location>
        <begin position="10"/>
        <end position="58"/>
    </location>
</feature>
<dbReference type="PANTHER" id="PTHR11820:SF112">
    <property type="entry name" value="FUMARYLACETOACETATE HYDROLASE FAMILY PROTEIN (AFU_ORTHOLOGUE AFUA_1G02370)-RELATED"/>
    <property type="match status" value="1"/>
</dbReference>
<dbReference type="AlphaFoldDB" id="A0A9W9IXQ5"/>
<dbReference type="PANTHER" id="PTHR11820">
    <property type="entry name" value="ACYLPYRUVASE"/>
    <property type="match status" value="1"/>
</dbReference>
<dbReference type="Gene3D" id="3.90.850.10">
    <property type="entry name" value="Fumarylacetoacetase-like, C-terminal domain"/>
    <property type="match status" value="1"/>
</dbReference>
<name>A0A9W9IXQ5_9EURO</name>
<dbReference type="EMBL" id="JAPQKQ010000007">
    <property type="protein sequence ID" value="KAJ5187003.1"/>
    <property type="molecule type" value="Genomic_DNA"/>
</dbReference>
<reference evidence="4" key="2">
    <citation type="journal article" date="2023" name="IMA Fungus">
        <title>Comparative genomic study of the Penicillium genus elucidates a diverse pangenome and 15 lateral gene transfer events.</title>
        <authorList>
            <person name="Petersen C."/>
            <person name="Sorensen T."/>
            <person name="Nielsen M.R."/>
            <person name="Sondergaard T.E."/>
            <person name="Sorensen J.L."/>
            <person name="Fitzpatrick D.A."/>
            <person name="Frisvad J.C."/>
            <person name="Nielsen K.L."/>
        </authorList>
    </citation>
    <scope>NUCLEOTIDE SEQUENCE</scope>
    <source>
        <strain evidence="4">IBT 20477</strain>
    </source>
</reference>
<evidence type="ECO:0000256" key="1">
    <source>
        <dbReference type="ARBA" id="ARBA00010211"/>
    </source>
</evidence>
<protein>
    <submittedName>
        <fullName evidence="4">Fumarylacetoacetase C-terminal-like protein</fullName>
    </submittedName>
</protein>
<organism evidence="4 5">
    <name type="scientific">Penicillium cf. viridicatum</name>
    <dbReference type="NCBI Taxonomy" id="2972119"/>
    <lineage>
        <taxon>Eukaryota</taxon>
        <taxon>Fungi</taxon>
        <taxon>Dikarya</taxon>
        <taxon>Ascomycota</taxon>
        <taxon>Pezizomycotina</taxon>
        <taxon>Eurotiomycetes</taxon>
        <taxon>Eurotiomycetidae</taxon>
        <taxon>Eurotiales</taxon>
        <taxon>Aspergillaceae</taxon>
        <taxon>Penicillium</taxon>
    </lineage>
</organism>